<dbReference type="Ensembl" id="ENSCMIT00000014000.1">
    <property type="protein sequence ID" value="ENSCMIP00000013698.1"/>
    <property type="gene ID" value="ENSCMIG00000006857.1"/>
</dbReference>
<dbReference type="AlphaFoldDB" id="A0A4W3H9Y9"/>
<evidence type="ECO:0000313" key="2">
    <source>
        <dbReference type="Ensembl" id="ENSCMIP00000013698.1"/>
    </source>
</evidence>
<evidence type="ECO:0000313" key="3">
    <source>
        <dbReference type="Proteomes" id="UP000314986"/>
    </source>
</evidence>
<organism evidence="2 3">
    <name type="scientific">Callorhinchus milii</name>
    <name type="common">Ghost shark</name>
    <dbReference type="NCBI Taxonomy" id="7868"/>
    <lineage>
        <taxon>Eukaryota</taxon>
        <taxon>Metazoa</taxon>
        <taxon>Chordata</taxon>
        <taxon>Craniata</taxon>
        <taxon>Vertebrata</taxon>
        <taxon>Chondrichthyes</taxon>
        <taxon>Holocephali</taxon>
        <taxon>Chimaeriformes</taxon>
        <taxon>Callorhinchidae</taxon>
        <taxon>Callorhinchus</taxon>
    </lineage>
</organism>
<proteinExistence type="predicted"/>
<reference evidence="2" key="5">
    <citation type="submission" date="2025-09" db="UniProtKB">
        <authorList>
            <consortium name="Ensembl"/>
        </authorList>
    </citation>
    <scope>IDENTIFICATION</scope>
</reference>
<dbReference type="InterPro" id="IPR036420">
    <property type="entry name" value="BRCT_dom_sf"/>
</dbReference>
<sequence length="105" mass="11521">MLTVPEDSFLLGCVFAIADYPEQMPDKQLLATWKKIIQAHGGIVDPTLTSRCTHLLCESQVSNMYSQVSRKTSSPSLCLPLSLPPSFSPSLHLCSTLPPLPALYF</sequence>
<dbReference type="InterPro" id="IPR001357">
    <property type="entry name" value="BRCT_dom"/>
</dbReference>
<keyword evidence="3" id="KW-1185">Reference proteome</keyword>
<evidence type="ECO:0000259" key="1">
    <source>
        <dbReference type="Pfam" id="PF00533"/>
    </source>
</evidence>
<dbReference type="Pfam" id="PF00533">
    <property type="entry name" value="BRCT"/>
    <property type="match status" value="1"/>
</dbReference>
<accession>A0A4W3H9Y9</accession>
<reference evidence="2" key="4">
    <citation type="submission" date="2025-08" db="UniProtKB">
        <authorList>
            <consortium name="Ensembl"/>
        </authorList>
    </citation>
    <scope>IDENTIFICATION</scope>
</reference>
<feature type="domain" description="BRCT" evidence="1">
    <location>
        <begin position="7"/>
        <end position="60"/>
    </location>
</feature>
<dbReference type="Proteomes" id="UP000314986">
    <property type="component" value="Unassembled WGS sequence"/>
</dbReference>
<dbReference type="GeneTree" id="ENSGT00940000155757"/>
<reference evidence="3" key="1">
    <citation type="journal article" date="2006" name="Science">
        <title>Ancient noncoding elements conserved in the human genome.</title>
        <authorList>
            <person name="Venkatesh B."/>
            <person name="Kirkness E.F."/>
            <person name="Loh Y.H."/>
            <person name="Halpern A.L."/>
            <person name="Lee A.P."/>
            <person name="Johnson J."/>
            <person name="Dandona N."/>
            <person name="Viswanathan L.D."/>
            <person name="Tay A."/>
            <person name="Venter J.C."/>
            <person name="Strausberg R.L."/>
            <person name="Brenner S."/>
        </authorList>
    </citation>
    <scope>NUCLEOTIDE SEQUENCE [LARGE SCALE GENOMIC DNA]</scope>
</reference>
<dbReference type="CDD" id="cd17711">
    <property type="entry name" value="BRCT_PAXIP1_rpt3"/>
    <property type="match status" value="1"/>
</dbReference>
<dbReference type="Gene3D" id="3.40.50.10190">
    <property type="entry name" value="BRCT domain"/>
    <property type="match status" value="1"/>
</dbReference>
<dbReference type="SUPFAM" id="SSF52113">
    <property type="entry name" value="BRCT domain"/>
    <property type="match status" value="1"/>
</dbReference>
<name>A0A4W3H9Y9_CALMI</name>
<reference evidence="3" key="3">
    <citation type="journal article" date="2014" name="Nature">
        <title>Elephant shark genome provides unique insights into gnathostome evolution.</title>
        <authorList>
            <consortium name="International Elephant Shark Genome Sequencing Consortium"/>
            <person name="Venkatesh B."/>
            <person name="Lee A.P."/>
            <person name="Ravi V."/>
            <person name="Maurya A.K."/>
            <person name="Lian M.M."/>
            <person name="Swann J.B."/>
            <person name="Ohta Y."/>
            <person name="Flajnik M.F."/>
            <person name="Sutoh Y."/>
            <person name="Kasahara M."/>
            <person name="Hoon S."/>
            <person name="Gangu V."/>
            <person name="Roy S.W."/>
            <person name="Irimia M."/>
            <person name="Korzh V."/>
            <person name="Kondrychyn I."/>
            <person name="Lim Z.W."/>
            <person name="Tay B.H."/>
            <person name="Tohari S."/>
            <person name="Kong K.W."/>
            <person name="Ho S."/>
            <person name="Lorente-Galdos B."/>
            <person name="Quilez J."/>
            <person name="Marques-Bonet T."/>
            <person name="Raney B.J."/>
            <person name="Ingham P.W."/>
            <person name="Tay A."/>
            <person name="Hillier L.W."/>
            <person name="Minx P."/>
            <person name="Boehm T."/>
            <person name="Wilson R.K."/>
            <person name="Brenner S."/>
            <person name="Warren W.C."/>
        </authorList>
    </citation>
    <scope>NUCLEOTIDE SEQUENCE [LARGE SCALE GENOMIC DNA]</scope>
</reference>
<protein>
    <recommendedName>
        <fullName evidence="1">BRCT domain-containing protein</fullName>
    </recommendedName>
</protein>
<reference evidence="3" key="2">
    <citation type="journal article" date="2007" name="PLoS Biol.">
        <title>Survey sequencing and comparative analysis of the elephant shark (Callorhinchus milii) genome.</title>
        <authorList>
            <person name="Venkatesh B."/>
            <person name="Kirkness E.F."/>
            <person name="Loh Y.H."/>
            <person name="Halpern A.L."/>
            <person name="Lee A.P."/>
            <person name="Johnson J."/>
            <person name="Dandona N."/>
            <person name="Viswanathan L.D."/>
            <person name="Tay A."/>
            <person name="Venter J.C."/>
            <person name="Strausberg R.L."/>
            <person name="Brenner S."/>
        </authorList>
    </citation>
    <scope>NUCLEOTIDE SEQUENCE [LARGE SCALE GENOMIC DNA]</scope>
</reference>